<name>A0A8J7YAT3_9EURY</name>
<sequence>MSGGHRTASERRQADERTLRVPSWARLLRSLARGSVGGLVATVVMTVYRIPVFKALPPTAEFWARFVGGGDVEEYFVPGLLLHLLYGVIGGAVYGILASFTDVDDPVARERLSVLGGLAYGLGLSAFGSRVVFVRLLGRELQSEDALVFHVGHAIYGVTLGTFVATSESAGDVYRESRRTRPDTEKQRRDSD</sequence>
<keyword evidence="1" id="KW-0472">Membrane</keyword>
<keyword evidence="1" id="KW-1133">Transmembrane helix</keyword>
<organism evidence="2 3">
    <name type="scientific">Haloarcula salinisoli</name>
    <dbReference type="NCBI Taxonomy" id="2487746"/>
    <lineage>
        <taxon>Archaea</taxon>
        <taxon>Methanobacteriati</taxon>
        <taxon>Methanobacteriota</taxon>
        <taxon>Stenosarchaea group</taxon>
        <taxon>Halobacteria</taxon>
        <taxon>Halobacteriales</taxon>
        <taxon>Haloarculaceae</taxon>
        <taxon>Haloarcula</taxon>
    </lineage>
</organism>
<evidence type="ECO:0000313" key="3">
    <source>
        <dbReference type="Proteomes" id="UP000783863"/>
    </source>
</evidence>
<dbReference type="AlphaFoldDB" id="A0A8J7YAT3"/>
<dbReference type="EMBL" id="RKLQ01000001">
    <property type="protein sequence ID" value="MBX0302132.1"/>
    <property type="molecule type" value="Genomic_DNA"/>
</dbReference>
<keyword evidence="1" id="KW-0812">Transmembrane</keyword>
<dbReference type="RefSeq" id="WP_220586381.1">
    <property type="nucleotide sequence ID" value="NZ_RKLQ01000001.1"/>
</dbReference>
<feature type="transmembrane region" description="Helical" evidence="1">
    <location>
        <begin position="36"/>
        <end position="56"/>
    </location>
</feature>
<reference evidence="2" key="1">
    <citation type="submission" date="2021-06" db="EMBL/GenBank/DDBJ databases">
        <title>Halomicroarcula sp. F24A a new haloarchaeum isolated from saline soil.</title>
        <authorList>
            <person name="Duran-Viseras A."/>
            <person name="Sanchez-Porro C."/>
            <person name="Ventosa A."/>
        </authorList>
    </citation>
    <scope>NUCLEOTIDE SEQUENCE</scope>
    <source>
        <strain evidence="2">F24A</strain>
    </source>
</reference>
<accession>A0A8J7YAT3</accession>
<feature type="transmembrane region" description="Helical" evidence="1">
    <location>
        <begin position="76"/>
        <end position="100"/>
    </location>
</feature>
<evidence type="ECO:0000313" key="2">
    <source>
        <dbReference type="EMBL" id="MBX0302132.1"/>
    </source>
</evidence>
<proteinExistence type="predicted"/>
<gene>
    <name evidence="2" type="ORF">EGD98_00450</name>
</gene>
<evidence type="ECO:0000256" key="1">
    <source>
        <dbReference type="SAM" id="Phobius"/>
    </source>
</evidence>
<feature type="transmembrane region" description="Helical" evidence="1">
    <location>
        <begin position="153"/>
        <end position="171"/>
    </location>
</feature>
<protein>
    <submittedName>
        <fullName evidence="2">Uncharacterized protein</fullName>
    </submittedName>
</protein>
<feature type="transmembrane region" description="Helical" evidence="1">
    <location>
        <begin position="112"/>
        <end position="133"/>
    </location>
</feature>
<keyword evidence="3" id="KW-1185">Reference proteome</keyword>
<comment type="caution">
    <text evidence="2">The sequence shown here is derived from an EMBL/GenBank/DDBJ whole genome shotgun (WGS) entry which is preliminary data.</text>
</comment>
<dbReference type="Proteomes" id="UP000783863">
    <property type="component" value="Unassembled WGS sequence"/>
</dbReference>